<reference evidence="2" key="1">
    <citation type="submission" date="2022-10" db="EMBL/GenBank/DDBJ databases">
        <title>Human gut microbiome strain richness.</title>
        <authorList>
            <person name="Chen-Liaw A."/>
        </authorList>
    </citation>
    <scope>NUCLEOTIDE SEQUENCE</scope>
    <source>
        <strain evidence="2">1001713st1_F9_1001713B170221_170320</strain>
    </source>
</reference>
<gene>
    <name evidence="2" type="ORF">POZ10_06645</name>
</gene>
<dbReference type="InterPro" id="IPR003500">
    <property type="entry name" value="RpiB_LacA_LacB"/>
</dbReference>
<dbReference type="InterPro" id="IPR036569">
    <property type="entry name" value="RpiB_LacA_LacB_sf"/>
</dbReference>
<feature type="non-terminal residue" evidence="2">
    <location>
        <position position="54"/>
    </location>
</feature>
<accession>A0AAW6GYN8</accession>
<dbReference type="GO" id="GO:0005975">
    <property type="term" value="P:carbohydrate metabolic process"/>
    <property type="evidence" value="ECO:0007669"/>
    <property type="project" value="InterPro"/>
</dbReference>
<evidence type="ECO:0000256" key="1">
    <source>
        <dbReference type="ARBA" id="ARBA00008754"/>
    </source>
</evidence>
<evidence type="ECO:0000313" key="3">
    <source>
        <dbReference type="Proteomes" id="UP001222603"/>
    </source>
</evidence>
<comment type="caution">
    <text evidence="2">The sequence shown here is derived from an EMBL/GenBank/DDBJ whole genome shotgun (WGS) entry which is preliminary data.</text>
</comment>
<organism evidence="2 3">
    <name type="scientific">Bacteroides uniformis</name>
    <dbReference type="NCBI Taxonomy" id="820"/>
    <lineage>
        <taxon>Bacteria</taxon>
        <taxon>Pseudomonadati</taxon>
        <taxon>Bacteroidota</taxon>
        <taxon>Bacteroidia</taxon>
        <taxon>Bacteroidales</taxon>
        <taxon>Bacteroidaceae</taxon>
        <taxon>Bacteroides</taxon>
    </lineage>
</organism>
<comment type="similarity">
    <text evidence="1">Belongs to the LacAB/RpiB family.</text>
</comment>
<dbReference type="AlphaFoldDB" id="A0AAW6GYN8"/>
<name>A0AAW6GYN8_BACUN</name>
<dbReference type="EC" id="5.3.1.-" evidence="2"/>
<protein>
    <submittedName>
        <fullName evidence="2">RpiB/LacA/LacB family sugar-phosphate isomerase</fullName>
        <ecNumber evidence="2">5.3.1.-</ecNumber>
    </submittedName>
</protein>
<evidence type="ECO:0000313" key="2">
    <source>
        <dbReference type="EMBL" id="MDC1900292.1"/>
    </source>
</evidence>
<dbReference type="SUPFAM" id="SSF89623">
    <property type="entry name" value="Ribose/Galactose isomerase RpiB/AlsB"/>
    <property type="match status" value="1"/>
</dbReference>
<keyword evidence="2" id="KW-0413">Isomerase</keyword>
<dbReference type="Proteomes" id="UP001222603">
    <property type="component" value="Unassembled WGS sequence"/>
</dbReference>
<dbReference type="GO" id="GO:0016861">
    <property type="term" value="F:intramolecular oxidoreductase activity, interconverting aldoses and ketoses"/>
    <property type="evidence" value="ECO:0007669"/>
    <property type="project" value="UniProtKB-ARBA"/>
</dbReference>
<dbReference type="Gene3D" id="3.40.1400.10">
    <property type="entry name" value="Sugar-phosphate isomerase, RpiB/LacA/LacB"/>
    <property type="match status" value="1"/>
</dbReference>
<proteinExistence type="inferred from homology"/>
<dbReference type="RefSeq" id="WP_272201745.1">
    <property type="nucleotide sequence ID" value="NZ_JAQNSI010000188.1"/>
</dbReference>
<dbReference type="EMBL" id="JAQNSI010000188">
    <property type="protein sequence ID" value="MDC1900292.1"/>
    <property type="molecule type" value="Genomic_DNA"/>
</dbReference>
<dbReference type="Pfam" id="PF02502">
    <property type="entry name" value="LacAB_rpiB"/>
    <property type="match status" value="1"/>
</dbReference>
<sequence>MKTIGICSDHAGFELKEYVRGWLEAKGWAYKDFGTYSTESCDYPDFAHPLALAV</sequence>